<sequence length="301" mass="32849">MRTFDGLRLAVTTYGPDDAPLTVFLAHCWTLNQQDWHYQVRDLMREFGHDVRIVTWDHRGHGESSPVTRAGARIDLLARDWGDLVDALAPTGPLLLAGHSIGGMALMALAEQRPELFERVVGVALVSTSSGQLDTVTLGLPDAGPLLRSQIPRVLALRSRTLSRRARRRAPIVERLLLRTFLFGTPMRLADAALAVEGLISCPGATVVGYYEDCLRHDRADALAVLAGIPVRVLVGSRDVLTPPSHARRLLERLPDAHLTVAPGAGHMLPLERERVVSAALATLARPHVRRDAAASRDRAS</sequence>
<reference evidence="3" key="1">
    <citation type="submission" date="2016-10" db="EMBL/GenBank/DDBJ databases">
        <authorList>
            <person name="Varghese N."/>
            <person name="Submissions S."/>
        </authorList>
    </citation>
    <scope>NUCLEOTIDE SEQUENCE [LARGE SCALE GENOMIC DNA]</scope>
    <source>
        <strain evidence="3">DSM 22127</strain>
    </source>
</reference>
<dbReference type="PANTHER" id="PTHR43433:SF1">
    <property type="entry name" value="BLL5160 PROTEIN"/>
    <property type="match status" value="1"/>
</dbReference>
<evidence type="ECO:0000313" key="2">
    <source>
        <dbReference type="EMBL" id="SDT04114.1"/>
    </source>
</evidence>
<dbReference type="Gene3D" id="3.40.50.1820">
    <property type="entry name" value="alpha/beta hydrolase"/>
    <property type="match status" value="1"/>
</dbReference>
<dbReference type="PANTHER" id="PTHR43433">
    <property type="entry name" value="HYDROLASE, ALPHA/BETA FOLD FAMILY PROTEIN"/>
    <property type="match status" value="1"/>
</dbReference>
<dbReference type="InterPro" id="IPR000073">
    <property type="entry name" value="AB_hydrolase_1"/>
</dbReference>
<name>A0A1H1X446_9ACTN</name>
<dbReference type="STRING" id="642780.SAMN04488570_3367"/>
<dbReference type="EMBL" id="LT629757">
    <property type="protein sequence ID" value="SDT04114.1"/>
    <property type="molecule type" value="Genomic_DNA"/>
</dbReference>
<dbReference type="InterPro" id="IPR029058">
    <property type="entry name" value="AB_hydrolase_fold"/>
</dbReference>
<keyword evidence="3" id="KW-1185">Reference proteome</keyword>
<dbReference type="InterPro" id="IPR050471">
    <property type="entry name" value="AB_hydrolase"/>
</dbReference>
<accession>A0A1H1X446</accession>
<protein>
    <submittedName>
        <fullName evidence="2">Pimeloyl-ACP methyl ester carboxylesterase</fullName>
    </submittedName>
</protein>
<organism evidence="2 3">
    <name type="scientific">Nocardioides scoriae</name>
    <dbReference type="NCBI Taxonomy" id="642780"/>
    <lineage>
        <taxon>Bacteria</taxon>
        <taxon>Bacillati</taxon>
        <taxon>Actinomycetota</taxon>
        <taxon>Actinomycetes</taxon>
        <taxon>Propionibacteriales</taxon>
        <taxon>Nocardioidaceae</taxon>
        <taxon>Nocardioides</taxon>
    </lineage>
</organism>
<evidence type="ECO:0000259" key="1">
    <source>
        <dbReference type="Pfam" id="PF12697"/>
    </source>
</evidence>
<feature type="domain" description="AB hydrolase-1" evidence="1">
    <location>
        <begin position="23"/>
        <end position="278"/>
    </location>
</feature>
<proteinExistence type="predicted"/>
<dbReference type="Pfam" id="PF12697">
    <property type="entry name" value="Abhydrolase_6"/>
    <property type="match status" value="1"/>
</dbReference>
<dbReference type="OrthoDB" id="5422338at2"/>
<dbReference type="RefSeq" id="WP_091732059.1">
    <property type="nucleotide sequence ID" value="NZ_LT629757.1"/>
</dbReference>
<dbReference type="Proteomes" id="UP000198859">
    <property type="component" value="Chromosome I"/>
</dbReference>
<dbReference type="AlphaFoldDB" id="A0A1H1X446"/>
<gene>
    <name evidence="2" type="ORF">SAMN04488570_3367</name>
</gene>
<evidence type="ECO:0000313" key="3">
    <source>
        <dbReference type="Proteomes" id="UP000198859"/>
    </source>
</evidence>
<dbReference type="SUPFAM" id="SSF53474">
    <property type="entry name" value="alpha/beta-Hydrolases"/>
    <property type="match status" value="1"/>
</dbReference>
<dbReference type="GO" id="GO:0003824">
    <property type="term" value="F:catalytic activity"/>
    <property type="evidence" value="ECO:0007669"/>
    <property type="project" value="UniProtKB-ARBA"/>
</dbReference>